<evidence type="ECO:0000313" key="2">
    <source>
        <dbReference type="EMBL" id="GGB57103.1"/>
    </source>
</evidence>
<organism evidence="2 3">
    <name type="scientific">Lentibacillus populi</name>
    <dbReference type="NCBI Taxonomy" id="1827502"/>
    <lineage>
        <taxon>Bacteria</taxon>
        <taxon>Bacillati</taxon>
        <taxon>Bacillota</taxon>
        <taxon>Bacilli</taxon>
        <taxon>Bacillales</taxon>
        <taxon>Bacillaceae</taxon>
        <taxon>Lentibacillus</taxon>
    </lineage>
</organism>
<feature type="transmembrane region" description="Helical" evidence="1">
    <location>
        <begin position="20"/>
        <end position="40"/>
    </location>
</feature>
<accession>A0A9W5U0S3</accession>
<keyword evidence="1" id="KW-0472">Membrane</keyword>
<sequence>MELNKQPSKRSIFSLQARCIIGFSLCIILTAFSLWAAMFSGYSFKAIYAVLSVLAFIEAIIQLFRVPTSEQ</sequence>
<comment type="caution">
    <text evidence="2">The sequence shown here is derived from an EMBL/GenBank/DDBJ whole genome shotgun (WGS) entry which is preliminary data.</text>
</comment>
<keyword evidence="1" id="KW-1133">Transmembrane helix</keyword>
<proteinExistence type="predicted"/>
<gene>
    <name evidence="2" type="ORF">GCM10011409_38290</name>
</gene>
<keyword evidence="1" id="KW-0812">Transmembrane</keyword>
<reference evidence="2" key="1">
    <citation type="journal article" date="2014" name="Int. J. Syst. Evol. Microbiol.">
        <title>Complete genome sequence of Corynebacterium casei LMG S-19264T (=DSM 44701T), isolated from a smear-ripened cheese.</title>
        <authorList>
            <consortium name="US DOE Joint Genome Institute (JGI-PGF)"/>
            <person name="Walter F."/>
            <person name="Albersmeier A."/>
            <person name="Kalinowski J."/>
            <person name="Ruckert C."/>
        </authorList>
    </citation>
    <scope>NUCLEOTIDE SEQUENCE</scope>
    <source>
        <strain evidence="2">CGMCC 1.15454</strain>
    </source>
</reference>
<dbReference type="AlphaFoldDB" id="A0A9W5U0S3"/>
<name>A0A9W5U0S3_9BACI</name>
<dbReference type="EMBL" id="BMJD01000045">
    <property type="protein sequence ID" value="GGB57103.1"/>
    <property type="molecule type" value="Genomic_DNA"/>
</dbReference>
<feature type="transmembrane region" description="Helical" evidence="1">
    <location>
        <begin position="46"/>
        <end position="64"/>
    </location>
</feature>
<evidence type="ECO:0000256" key="1">
    <source>
        <dbReference type="SAM" id="Phobius"/>
    </source>
</evidence>
<keyword evidence="3" id="KW-1185">Reference proteome</keyword>
<evidence type="ECO:0000313" key="3">
    <source>
        <dbReference type="Proteomes" id="UP000621492"/>
    </source>
</evidence>
<protein>
    <submittedName>
        <fullName evidence="2">Uncharacterized protein</fullName>
    </submittedName>
</protein>
<dbReference type="Proteomes" id="UP000621492">
    <property type="component" value="Unassembled WGS sequence"/>
</dbReference>
<reference evidence="2" key="2">
    <citation type="submission" date="2020-09" db="EMBL/GenBank/DDBJ databases">
        <authorList>
            <person name="Sun Q."/>
            <person name="Zhou Y."/>
        </authorList>
    </citation>
    <scope>NUCLEOTIDE SEQUENCE</scope>
    <source>
        <strain evidence="2">CGMCC 1.15454</strain>
    </source>
</reference>